<dbReference type="GO" id="GO:0005856">
    <property type="term" value="C:cytoskeleton"/>
    <property type="evidence" value="ECO:0007669"/>
    <property type="project" value="UniProtKB-SubCell"/>
</dbReference>
<evidence type="ECO:0000256" key="2">
    <source>
        <dbReference type="ARBA" id="ARBA00004274"/>
    </source>
</evidence>
<reference evidence="15" key="1">
    <citation type="submission" date="2022-11" db="UniProtKB">
        <authorList>
            <consortium name="WormBaseParasite"/>
        </authorList>
    </citation>
    <scope>IDENTIFICATION</scope>
</reference>
<evidence type="ECO:0000256" key="8">
    <source>
        <dbReference type="ARBA" id="ARBA00022989"/>
    </source>
</evidence>
<keyword evidence="14" id="KW-1185">Reference proteome</keyword>
<evidence type="ECO:0000256" key="4">
    <source>
        <dbReference type="ARBA" id="ARBA00022475"/>
    </source>
</evidence>
<evidence type="ECO:0000256" key="6">
    <source>
        <dbReference type="ARBA" id="ARBA00022692"/>
    </source>
</evidence>
<dbReference type="AlphaFoldDB" id="A0A915KXV3"/>
<organism evidence="14 15">
    <name type="scientific">Romanomermis culicivorax</name>
    <name type="common">Nematode worm</name>
    <dbReference type="NCBI Taxonomy" id="13658"/>
    <lineage>
        <taxon>Eukaryota</taxon>
        <taxon>Metazoa</taxon>
        <taxon>Ecdysozoa</taxon>
        <taxon>Nematoda</taxon>
        <taxon>Enoplea</taxon>
        <taxon>Dorylaimia</taxon>
        <taxon>Mermithida</taxon>
        <taxon>Mermithoidea</taxon>
        <taxon>Mermithidae</taxon>
        <taxon>Romanomermis</taxon>
    </lineage>
</organism>
<evidence type="ECO:0000256" key="3">
    <source>
        <dbReference type="ARBA" id="ARBA00007574"/>
    </source>
</evidence>
<dbReference type="Proteomes" id="UP000887565">
    <property type="component" value="Unplaced"/>
</dbReference>
<keyword evidence="10" id="KW-1015">Disulfide bond</keyword>
<feature type="transmembrane region" description="Helical" evidence="13">
    <location>
        <begin position="70"/>
        <end position="93"/>
    </location>
</feature>
<dbReference type="GO" id="GO:0042383">
    <property type="term" value="C:sarcolemma"/>
    <property type="evidence" value="ECO:0007669"/>
    <property type="project" value="UniProtKB-SubCell"/>
</dbReference>
<keyword evidence="8 13" id="KW-1133">Transmembrane helix</keyword>
<dbReference type="InterPro" id="IPR039972">
    <property type="entry name" value="Sarcoglycan_gamma/delta/zeta"/>
</dbReference>
<dbReference type="InterPro" id="IPR006875">
    <property type="entry name" value="Sarcoglycan"/>
</dbReference>
<keyword evidence="11" id="KW-0325">Glycoprotein</keyword>
<evidence type="ECO:0000256" key="1">
    <source>
        <dbReference type="ARBA" id="ARBA00004245"/>
    </source>
</evidence>
<name>A0A915KXV3_ROMCU</name>
<proteinExistence type="inferred from homology"/>
<dbReference type="OMA" id="FQMTREQ"/>
<accession>A0A915KXV3</accession>
<comment type="similarity">
    <text evidence="3">Belongs to the sarcoglycan beta/delta/gamma/zeta family.</text>
</comment>
<protein>
    <submittedName>
        <fullName evidence="15">Beta-sarcoglycan</fullName>
    </submittedName>
</protein>
<evidence type="ECO:0000256" key="13">
    <source>
        <dbReference type="SAM" id="Phobius"/>
    </source>
</evidence>
<evidence type="ECO:0000256" key="7">
    <source>
        <dbReference type="ARBA" id="ARBA00022968"/>
    </source>
</evidence>
<keyword evidence="6 13" id="KW-0812">Transmembrane</keyword>
<evidence type="ECO:0000313" key="15">
    <source>
        <dbReference type="WBParaSite" id="nRc.2.0.1.t43782-RA"/>
    </source>
</evidence>
<dbReference type="GO" id="GO:0016012">
    <property type="term" value="C:sarcoglycan complex"/>
    <property type="evidence" value="ECO:0007669"/>
    <property type="project" value="InterPro"/>
</dbReference>
<sequence length="296" mass="32917">MRDKYFEEFYCHITSLVFHVIMDHSDHMDAGTFRAWQVGPRANSLGYYSSGKATDSDVYKVGIYGWRKRCLYVLILILIVVIMLNLALTIWIMRVLNFSLHGMGGLKIVNDGIHVTGKTEFDYPVSFGRMTTAGKNGDIKAFCDHFQIDDAEGRSIFYANKDEVGVRADHLKILGKSGGSIFNGSIQSRLIQPEIGHPLLLESPTRGLNVTAGHDVEILSRAGDIRAEALQSVYMESIAGEIHFNSPNIYMPRLIKAHDSGRGASRPQYQVCFCANGRLFLAKSGADCRSTAKLCE</sequence>
<dbReference type="PANTHER" id="PTHR12939:SF10">
    <property type="entry name" value="EG:4F1.1 PROTEIN"/>
    <property type="match status" value="1"/>
</dbReference>
<keyword evidence="4" id="KW-1003">Cell membrane</keyword>
<evidence type="ECO:0000256" key="12">
    <source>
        <dbReference type="ARBA" id="ARBA00023212"/>
    </source>
</evidence>
<keyword evidence="9 13" id="KW-0472">Membrane</keyword>
<evidence type="ECO:0000256" key="10">
    <source>
        <dbReference type="ARBA" id="ARBA00023157"/>
    </source>
</evidence>
<keyword evidence="5" id="KW-0963">Cytoplasm</keyword>
<evidence type="ECO:0000256" key="5">
    <source>
        <dbReference type="ARBA" id="ARBA00022490"/>
    </source>
</evidence>
<dbReference type="PANTHER" id="PTHR12939">
    <property type="entry name" value="SARCOGLYCAN"/>
    <property type="match status" value="1"/>
</dbReference>
<keyword evidence="7" id="KW-0735">Signal-anchor</keyword>
<comment type="subcellular location">
    <subcellularLocation>
        <location evidence="2">Cell membrane</location>
        <location evidence="2">Sarcolemma</location>
        <topology evidence="2">Single-pass type II membrane protein</topology>
    </subcellularLocation>
    <subcellularLocation>
        <location evidence="1">Cytoplasm</location>
        <location evidence="1">Cytoskeleton</location>
    </subcellularLocation>
</comment>
<evidence type="ECO:0000256" key="11">
    <source>
        <dbReference type="ARBA" id="ARBA00023180"/>
    </source>
</evidence>
<evidence type="ECO:0000313" key="14">
    <source>
        <dbReference type="Proteomes" id="UP000887565"/>
    </source>
</evidence>
<dbReference type="WBParaSite" id="nRc.2.0.1.t43782-RA">
    <property type="protein sequence ID" value="nRc.2.0.1.t43782-RA"/>
    <property type="gene ID" value="nRc.2.0.1.g43782"/>
</dbReference>
<keyword evidence="12" id="KW-0206">Cytoskeleton</keyword>
<evidence type="ECO:0000256" key="9">
    <source>
        <dbReference type="ARBA" id="ARBA00023136"/>
    </source>
</evidence>
<dbReference type="Pfam" id="PF04790">
    <property type="entry name" value="Sarcoglycan_1"/>
    <property type="match status" value="2"/>
</dbReference>